<feature type="binding site" evidence="11">
    <location>
        <position position="249"/>
    </location>
    <ligand>
        <name>L-glutamine</name>
        <dbReference type="ChEBI" id="CHEBI:58359"/>
    </ligand>
</feature>
<dbReference type="Proteomes" id="UP000071392">
    <property type="component" value="Unassembled WGS sequence"/>
</dbReference>
<feature type="binding site" evidence="11">
    <location>
        <position position="320"/>
    </location>
    <ligand>
        <name>L-glutamine</name>
        <dbReference type="ChEBI" id="CHEBI:58359"/>
    </ligand>
</feature>
<dbReference type="SUPFAM" id="SSF52317">
    <property type="entry name" value="Class I glutamine amidotransferase-like"/>
    <property type="match status" value="1"/>
</dbReference>
<dbReference type="Pfam" id="PF00117">
    <property type="entry name" value="GATase"/>
    <property type="match status" value="1"/>
</dbReference>
<dbReference type="PRINTS" id="PR00097">
    <property type="entry name" value="ANTSNTHASEII"/>
</dbReference>
<evidence type="ECO:0000256" key="7">
    <source>
        <dbReference type="ARBA" id="ARBA00022962"/>
    </source>
</evidence>
<dbReference type="HAMAP" id="MF_01209">
    <property type="entry name" value="CPSase_S_chain"/>
    <property type="match status" value="1"/>
</dbReference>
<dbReference type="CDD" id="cd01744">
    <property type="entry name" value="GATase1_CPSase"/>
    <property type="match status" value="1"/>
</dbReference>
<evidence type="ECO:0000313" key="14">
    <source>
        <dbReference type="Proteomes" id="UP000071392"/>
    </source>
</evidence>
<dbReference type="GO" id="GO:0006526">
    <property type="term" value="P:L-arginine biosynthetic process"/>
    <property type="evidence" value="ECO:0007669"/>
    <property type="project" value="UniProtKB-UniRule"/>
</dbReference>
<dbReference type="SMART" id="SM01097">
    <property type="entry name" value="CPSase_sm_chain"/>
    <property type="match status" value="1"/>
</dbReference>
<feature type="region of interest" description="CPSase" evidence="11">
    <location>
        <begin position="1"/>
        <end position="200"/>
    </location>
</feature>
<feature type="domain" description="Carbamoyl-phosphate synthase small subunit N-terminal" evidence="12">
    <location>
        <begin position="5"/>
        <end position="135"/>
    </location>
</feature>
<dbReference type="AlphaFoldDB" id="A0A139SPD4"/>
<keyword evidence="8 11" id="KW-0665">Pyrimidine biosynthesis</keyword>
<accession>A0A139SPD4</accession>
<dbReference type="PANTHER" id="PTHR43418:SF7">
    <property type="entry name" value="CARBAMOYL-PHOSPHATE SYNTHASE SMALL CHAIN"/>
    <property type="match status" value="1"/>
</dbReference>
<dbReference type="Pfam" id="PF00988">
    <property type="entry name" value="CPSase_sm_chain"/>
    <property type="match status" value="1"/>
</dbReference>
<dbReference type="STRING" id="1548208.AXK12_03340"/>
<feature type="active site" description="Nucleophile" evidence="11">
    <location>
        <position position="276"/>
    </location>
</feature>
<comment type="caution">
    <text evidence="13">The sequence shown here is derived from an EMBL/GenBank/DDBJ whole genome shotgun (WGS) entry which is preliminary data.</text>
</comment>
<comment type="subunit">
    <text evidence="11">Composed of two chains; the small (or glutamine) chain promotes the hydrolysis of glutamine to ammonia, which is used by the large (or ammonia) chain to synthesize carbamoyl phosphate. Tetramer of heterodimers (alpha,beta)4.</text>
</comment>
<dbReference type="Gene3D" id="3.40.50.880">
    <property type="match status" value="1"/>
</dbReference>
<evidence type="ECO:0000259" key="12">
    <source>
        <dbReference type="SMART" id="SM01097"/>
    </source>
</evidence>
<dbReference type="PRINTS" id="PR00099">
    <property type="entry name" value="CPSGATASE"/>
</dbReference>
<keyword evidence="14" id="KW-1185">Reference proteome</keyword>
<keyword evidence="11" id="KW-0028">Amino-acid biosynthesis</keyword>
<dbReference type="GO" id="GO:0006207">
    <property type="term" value="P:'de novo' pyrimidine nucleobase biosynthetic process"/>
    <property type="evidence" value="ECO:0007669"/>
    <property type="project" value="InterPro"/>
</dbReference>
<dbReference type="NCBIfam" id="NF009475">
    <property type="entry name" value="PRK12838.1"/>
    <property type="match status" value="1"/>
</dbReference>
<evidence type="ECO:0000256" key="2">
    <source>
        <dbReference type="ARBA" id="ARBA00005077"/>
    </source>
</evidence>
<dbReference type="GO" id="GO:0004088">
    <property type="term" value="F:carbamoyl-phosphate synthase (glutamine-hydrolyzing) activity"/>
    <property type="evidence" value="ECO:0007669"/>
    <property type="project" value="UniProtKB-UniRule"/>
</dbReference>
<dbReference type="FunFam" id="3.50.30.20:FF:000001">
    <property type="entry name" value="Carbamoyl-phosphate synthase small chain"/>
    <property type="match status" value="1"/>
</dbReference>
<evidence type="ECO:0000256" key="5">
    <source>
        <dbReference type="ARBA" id="ARBA00022741"/>
    </source>
</evidence>
<comment type="catalytic activity">
    <reaction evidence="10 11">
        <text>L-glutamine + H2O = L-glutamate + NH4(+)</text>
        <dbReference type="Rhea" id="RHEA:15889"/>
        <dbReference type="ChEBI" id="CHEBI:15377"/>
        <dbReference type="ChEBI" id="CHEBI:28938"/>
        <dbReference type="ChEBI" id="CHEBI:29985"/>
        <dbReference type="ChEBI" id="CHEBI:58359"/>
    </reaction>
</comment>
<dbReference type="PRINTS" id="PR00096">
    <property type="entry name" value="GATASE"/>
</dbReference>
<dbReference type="OrthoDB" id="9804328at2"/>
<evidence type="ECO:0000256" key="6">
    <source>
        <dbReference type="ARBA" id="ARBA00022840"/>
    </source>
</evidence>
<evidence type="ECO:0000256" key="4">
    <source>
        <dbReference type="ARBA" id="ARBA00022598"/>
    </source>
</evidence>
<dbReference type="PROSITE" id="PS51273">
    <property type="entry name" value="GATASE_TYPE_1"/>
    <property type="match status" value="1"/>
</dbReference>
<feature type="binding site" evidence="11">
    <location>
        <position position="49"/>
    </location>
    <ligand>
        <name>L-glutamine</name>
        <dbReference type="ChEBI" id="CHEBI:58359"/>
    </ligand>
</feature>
<sequence length="390" mass="41869">MSTPKPGVLALEDGSVFRGLAYGAAKTITGECVFNTSMTGYQEILTDPSYCGQIITMTAPQIGNYGLNAEDNEAGGPKCSGLVVRELSPVVSNWRATTSLPDYLTAHGIPCLSEIDTRALTKKLRVEGAMRSCLSTLPLSDAEAVALARSAAEMQGSDYVREVTCREPYLWRDDASENHNAPYLPAGTTLGTTTAPATRYRVAAFDFGAKHSIYRKLVRHGFEVQIFPATAPAALIREHAPDCLFLSNGPGDPAALPYIHKTVTELLGEFPTFGICLGHQMLTYALGGHTFKLKFGHRGGNLPVKNLETGKVSITAQNHGFATEPKSIEAGGGIVTEVNLNDGTVEGLRHRELPIFSVQYHPEAAPGPNDADPLFGDFYTLVSKRKAGKI</sequence>
<comment type="similarity">
    <text evidence="3 11">Belongs to the CarA family.</text>
</comment>
<feature type="active site" evidence="11">
    <location>
        <position position="363"/>
    </location>
</feature>
<feature type="binding site" evidence="11">
    <location>
        <position position="251"/>
    </location>
    <ligand>
        <name>L-glutamine</name>
        <dbReference type="ChEBI" id="CHEBI:58359"/>
    </ligand>
</feature>
<organism evidence="13 14">
    <name type="scientific">Cephaloticoccus capnophilus</name>
    <dbReference type="NCBI Taxonomy" id="1548208"/>
    <lineage>
        <taxon>Bacteria</taxon>
        <taxon>Pseudomonadati</taxon>
        <taxon>Verrucomicrobiota</taxon>
        <taxon>Opitutia</taxon>
        <taxon>Opitutales</taxon>
        <taxon>Opitutaceae</taxon>
        <taxon>Cephaloticoccus</taxon>
    </lineage>
</organism>
<keyword evidence="5 11" id="KW-0547">Nucleotide-binding</keyword>
<comment type="pathway">
    <text evidence="2 11">Amino-acid biosynthesis; L-arginine biosynthesis; carbamoyl phosphate from bicarbonate: step 1/1.</text>
</comment>
<dbReference type="InterPro" id="IPR006274">
    <property type="entry name" value="CarbamoylP_synth_ssu"/>
</dbReference>
<dbReference type="InterPro" id="IPR035686">
    <property type="entry name" value="CPSase_GATase1"/>
</dbReference>
<dbReference type="InterPro" id="IPR029062">
    <property type="entry name" value="Class_I_gatase-like"/>
</dbReference>
<dbReference type="SUPFAM" id="SSF52021">
    <property type="entry name" value="Carbamoyl phosphate synthetase, small subunit N-terminal domain"/>
    <property type="match status" value="1"/>
</dbReference>
<feature type="binding site" evidence="11">
    <location>
        <position position="280"/>
    </location>
    <ligand>
        <name>L-glutamine</name>
        <dbReference type="ChEBI" id="CHEBI:58359"/>
    </ligand>
</feature>
<name>A0A139SPD4_9BACT</name>
<comment type="function">
    <text evidence="11">Small subunit of the glutamine-dependent carbamoyl phosphate synthetase (CPSase). CPSase catalyzes the formation of carbamoyl phosphate from the ammonia moiety of glutamine, carbonate, and phosphate donated by ATP, constituting the first step of 2 biosynthetic pathways, one leading to arginine and/or urea and the other to pyrimidine nucleotides. The small subunit (glutamine amidotransferase) binds and cleaves glutamine to supply the large subunit with the substrate ammonia.</text>
</comment>
<dbReference type="InterPro" id="IPR002474">
    <property type="entry name" value="CarbamoylP_synth_ssu_N"/>
</dbReference>
<evidence type="ECO:0000256" key="3">
    <source>
        <dbReference type="ARBA" id="ARBA00007800"/>
    </source>
</evidence>
<dbReference type="GO" id="GO:0005524">
    <property type="term" value="F:ATP binding"/>
    <property type="evidence" value="ECO:0007669"/>
    <property type="project" value="UniProtKB-UniRule"/>
</dbReference>
<comment type="catalytic activity">
    <reaction evidence="9 11">
        <text>hydrogencarbonate + L-glutamine + 2 ATP + H2O = carbamoyl phosphate + L-glutamate + 2 ADP + phosphate + 2 H(+)</text>
        <dbReference type="Rhea" id="RHEA:18633"/>
        <dbReference type="ChEBI" id="CHEBI:15377"/>
        <dbReference type="ChEBI" id="CHEBI:15378"/>
        <dbReference type="ChEBI" id="CHEBI:17544"/>
        <dbReference type="ChEBI" id="CHEBI:29985"/>
        <dbReference type="ChEBI" id="CHEBI:30616"/>
        <dbReference type="ChEBI" id="CHEBI:43474"/>
        <dbReference type="ChEBI" id="CHEBI:58228"/>
        <dbReference type="ChEBI" id="CHEBI:58359"/>
        <dbReference type="ChEBI" id="CHEBI:456216"/>
        <dbReference type="EC" id="6.3.5.5"/>
    </reaction>
</comment>
<evidence type="ECO:0000256" key="11">
    <source>
        <dbReference type="HAMAP-Rule" id="MF_01209"/>
    </source>
</evidence>
<proteinExistence type="inferred from homology"/>
<dbReference type="Gene3D" id="3.50.30.20">
    <property type="entry name" value="Carbamoyl-phosphate synthase small subunit, N-terminal domain"/>
    <property type="match status" value="1"/>
</dbReference>
<evidence type="ECO:0000256" key="9">
    <source>
        <dbReference type="ARBA" id="ARBA00048816"/>
    </source>
</evidence>
<dbReference type="InterPro" id="IPR036480">
    <property type="entry name" value="CarbP_synth_ssu_N_sf"/>
</dbReference>
<dbReference type="GO" id="GO:0006541">
    <property type="term" value="P:glutamine metabolic process"/>
    <property type="evidence" value="ECO:0007669"/>
    <property type="project" value="InterPro"/>
</dbReference>
<gene>
    <name evidence="11" type="primary">carA</name>
    <name evidence="13" type="ORF">AXK12_03340</name>
</gene>
<dbReference type="UniPathway" id="UPA00070">
    <property type="reaction ID" value="UER00115"/>
</dbReference>
<dbReference type="NCBIfam" id="TIGR01368">
    <property type="entry name" value="CPSaseIIsmall"/>
    <property type="match status" value="1"/>
</dbReference>
<dbReference type="EMBL" id="LSZP01000026">
    <property type="protein sequence ID" value="KXU36417.1"/>
    <property type="molecule type" value="Genomic_DNA"/>
</dbReference>
<keyword evidence="7 11" id="KW-0315">Glutamine amidotransferase</keyword>
<feature type="active site" evidence="11">
    <location>
        <position position="361"/>
    </location>
</feature>
<dbReference type="InterPro" id="IPR017926">
    <property type="entry name" value="GATASE"/>
</dbReference>
<keyword evidence="6 11" id="KW-0067">ATP-binding</keyword>
<dbReference type="GO" id="GO:0044205">
    <property type="term" value="P:'de novo' UMP biosynthetic process"/>
    <property type="evidence" value="ECO:0007669"/>
    <property type="project" value="UniProtKB-UniRule"/>
</dbReference>
<evidence type="ECO:0000256" key="10">
    <source>
        <dbReference type="ARBA" id="ARBA00049285"/>
    </source>
</evidence>
<dbReference type="EC" id="6.3.5.5" evidence="11"/>
<dbReference type="PANTHER" id="PTHR43418">
    <property type="entry name" value="MULTIFUNCTIONAL TRYPTOPHAN BIOSYNTHESIS PROTEIN-RELATED"/>
    <property type="match status" value="1"/>
</dbReference>
<feature type="binding site" evidence="11">
    <location>
        <position position="321"/>
    </location>
    <ligand>
        <name>L-glutamine</name>
        <dbReference type="ChEBI" id="CHEBI:58359"/>
    </ligand>
</feature>
<evidence type="ECO:0000256" key="8">
    <source>
        <dbReference type="ARBA" id="ARBA00022975"/>
    </source>
</evidence>
<protein>
    <recommendedName>
        <fullName evidence="11">Carbamoyl phosphate synthase small chain</fullName>
        <ecNumber evidence="11">6.3.5.5</ecNumber>
    </recommendedName>
    <alternativeName>
        <fullName evidence="11">Carbamoyl phosphate synthetase glutamine chain</fullName>
    </alternativeName>
</protein>
<keyword evidence="11" id="KW-0055">Arginine biosynthesis</keyword>
<feature type="binding site" evidence="11">
    <location>
        <position position="277"/>
    </location>
    <ligand>
        <name>L-glutamine</name>
        <dbReference type="ChEBI" id="CHEBI:58359"/>
    </ligand>
</feature>
<dbReference type="InterPro" id="IPR050472">
    <property type="entry name" value="Anth_synth/Amidotransfase"/>
</dbReference>
<evidence type="ECO:0000256" key="1">
    <source>
        <dbReference type="ARBA" id="ARBA00004812"/>
    </source>
</evidence>
<dbReference type="UniPathway" id="UPA00068">
    <property type="reaction ID" value="UER00171"/>
</dbReference>
<comment type="pathway">
    <text evidence="1 11">Pyrimidine metabolism; UMP biosynthesis via de novo pathway; (S)-dihydroorotate from bicarbonate: step 1/3.</text>
</comment>
<reference evidence="13 14" key="1">
    <citation type="submission" date="2016-02" db="EMBL/GenBank/DDBJ databases">
        <authorList>
            <person name="Wen L."/>
            <person name="He K."/>
            <person name="Yang H."/>
        </authorList>
    </citation>
    <scope>NUCLEOTIDE SEQUENCE [LARGE SCALE GENOMIC DNA]</scope>
    <source>
        <strain evidence="13 14">CV41</strain>
    </source>
</reference>
<evidence type="ECO:0000313" key="13">
    <source>
        <dbReference type="EMBL" id="KXU36417.1"/>
    </source>
</evidence>
<dbReference type="RefSeq" id="WP_068711242.1">
    <property type="nucleotide sequence ID" value="NZ_LSZP01000026.1"/>
</dbReference>
<feature type="binding site" evidence="11">
    <location>
        <position position="318"/>
    </location>
    <ligand>
        <name>L-glutamine</name>
        <dbReference type="ChEBI" id="CHEBI:58359"/>
    </ligand>
</feature>
<dbReference type="GO" id="GO:0004359">
    <property type="term" value="F:glutaminase activity"/>
    <property type="evidence" value="ECO:0007669"/>
    <property type="project" value="RHEA"/>
</dbReference>
<keyword evidence="4 11" id="KW-0436">Ligase</keyword>